<evidence type="ECO:0000259" key="3">
    <source>
        <dbReference type="SMART" id="SM00822"/>
    </source>
</evidence>
<reference evidence="4 5" key="1">
    <citation type="submission" date="2019-03" db="EMBL/GenBank/DDBJ databases">
        <title>Genomic Encyclopedia of Archaeal and Bacterial Type Strains, Phase II (KMG-II): from individual species to whole genera.</title>
        <authorList>
            <person name="Goeker M."/>
        </authorList>
    </citation>
    <scope>NUCLEOTIDE SEQUENCE [LARGE SCALE GENOMIC DNA]</scope>
    <source>
        <strain evidence="4 5">DSM 24782</strain>
    </source>
</reference>
<dbReference type="AlphaFoldDB" id="A0A4R7FML1"/>
<keyword evidence="2" id="KW-0560">Oxidoreductase</keyword>
<dbReference type="GO" id="GO:0016491">
    <property type="term" value="F:oxidoreductase activity"/>
    <property type="evidence" value="ECO:0007669"/>
    <property type="project" value="UniProtKB-KW"/>
</dbReference>
<dbReference type="SUPFAM" id="SSF51735">
    <property type="entry name" value="NAD(P)-binding Rossmann-fold domains"/>
    <property type="match status" value="1"/>
</dbReference>
<dbReference type="PANTHER" id="PTHR24320">
    <property type="entry name" value="RETINOL DEHYDROGENASE"/>
    <property type="match status" value="1"/>
</dbReference>
<keyword evidence="5" id="KW-1185">Reference proteome</keyword>
<comment type="similarity">
    <text evidence="1">Belongs to the short-chain dehydrogenases/reductases (SDR) family.</text>
</comment>
<dbReference type="RefSeq" id="WP_133766623.1">
    <property type="nucleotide sequence ID" value="NZ_BAAARP010000004.1"/>
</dbReference>
<dbReference type="EMBL" id="SOAM01000002">
    <property type="protein sequence ID" value="TDS77569.1"/>
    <property type="molecule type" value="Genomic_DNA"/>
</dbReference>
<sequence length="298" mass="31280">MVSPDAFPIPDQHGRTVVVTGANSGIGFETARRLAGAGAHVVLAARNREKAEDAASRIEGSTEVRLVDTSSLASVRAFAEAAPERIDVLVNNAGVMATDESRTVDGFELQFATNYLGAFALTGLLLPRLTDRVVMVSSLAHYGGRIVLDDLNRQRRRYSRWAAYADSKLADLMFALDLQARFAAAGSPLRAMAAHPGMAGTNLTRDLHVPAPVSAVSEAILKGVGQSAAGGALPLLLAATAPDLPGGSFVGPGGLAEVQGSPIVVGTSRRARNRELQRLLVQESERLTGVTIEVPAPR</sequence>
<dbReference type="SMART" id="SM00822">
    <property type="entry name" value="PKS_KR"/>
    <property type="match status" value="1"/>
</dbReference>
<dbReference type="Proteomes" id="UP000295344">
    <property type="component" value="Unassembled WGS sequence"/>
</dbReference>
<dbReference type="NCBIfam" id="NF004846">
    <property type="entry name" value="PRK06197.1"/>
    <property type="match status" value="1"/>
</dbReference>
<protein>
    <submittedName>
        <fullName evidence="4">NADP-dependent 3-hydroxy acid dehydrogenase YdfG</fullName>
    </submittedName>
</protein>
<dbReference type="InterPro" id="IPR057326">
    <property type="entry name" value="KR_dom"/>
</dbReference>
<accession>A0A4R7FML1</accession>
<dbReference type="Pfam" id="PF00106">
    <property type="entry name" value="adh_short"/>
    <property type="match status" value="1"/>
</dbReference>
<dbReference type="PRINTS" id="PR00081">
    <property type="entry name" value="GDHRDH"/>
</dbReference>
<dbReference type="Gene3D" id="3.40.50.720">
    <property type="entry name" value="NAD(P)-binding Rossmann-like Domain"/>
    <property type="match status" value="1"/>
</dbReference>
<evidence type="ECO:0000256" key="1">
    <source>
        <dbReference type="ARBA" id="ARBA00006484"/>
    </source>
</evidence>
<dbReference type="PANTHER" id="PTHR24320:SF148">
    <property type="entry name" value="NAD(P)-BINDING ROSSMANN-FOLD SUPERFAMILY PROTEIN"/>
    <property type="match status" value="1"/>
</dbReference>
<evidence type="ECO:0000313" key="4">
    <source>
        <dbReference type="EMBL" id="TDS77569.1"/>
    </source>
</evidence>
<feature type="domain" description="Ketoreductase" evidence="3">
    <location>
        <begin position="15"/>
        <end position="173"/>
    </location>
</feature>
<evidence type="ECO:0000313" key="5">
    <source>
        <dbReference type="Proteomes" id="UP000295344"/>
    </source>
</evidence>
<dbReference type="InterPro" id="IPR036291">
    <property type="entry name" value="NAD(P)-bd_dom_sf"/>
</dbReference>
<gene>
    <name evidence="4" type="ORF">CLV52_2524</name>
</gene>
<comment type="caution">
    <text evidence="4">The sequence shown here is derived from an EMBL/GenBank/DDBJ whole genome shotgun (WGS) entry which is preliminary data.</text>
</comment>
<name>A0A4R7FML1_9MICO</name>
<proteinExistence type="inferred from homology"/>
<dbReference type="OrthoDB" id="4577644at2"/>
<organism evidence="4 5">
    <name type="scientific">Amnibacterium kyonggiense</name>
    <dbReference type="NCBI Taxonomy" id="595671"/>
    <lineage>
        <taxon>Bacteria</taxon>
        <taxon>Bacillati</taxon>
        <taxon>Actinomycetota</taxon>
        <taxon>Actinomycetes</taxon>
        <taxon>Micrococcales</taxon>
        <taxon>Microbacteriaceae</taxon>
        <taxon>Amnibacterium</taxon>
    </lineage>
</organism>
<evidence type="ECO:0000256" key="2">
    <source>
        <dbReference type="ARBA" id="ARBA00023002"/>
    </source>
</evidence>
<dbReference type="InterPro" id="IPR002347">
    <property type="entry name" value="SDR_fam"/>
</dbReference>